<evidence type="ECO:0000256" key="1">
    <source>
        <dbReference type="SAM" id="Coils"/>
    </source>
</evidence>
<name>A0A840U3X2_9BACT</name>
<gene>
    <name evidence="2" type="ORF">HNQ92_005190</name>
</gene>
<sequence length="417" mass="48069">MTYSIKWWLGVLLFLPLGVLAQQEEVLSLPEILSRIEAENLQLQPYGPRAESYRYKAEAATAWMAPMVGLGTFMMPYPGQKVMDGRDRGMLMLRAEQELPNLSRLRAERSYIESRARVETVGRGVVLNRLRAEAKSNYFAWLVALRQIRVLERNEEILAMMKKVEEVRYPFNQAPLSSIYRAEAEIEKNRNMMLMQAGEIERAEAALNALMNRDGAIEFRIDTTFRPQFVPVVRYDTLSLAADRSDIARMNAEIESMRLNIDAMALQRKPDLRIQFDHMTPLGGMMPQVFSLMGMVKIPFASWSAKMYKSDIRAMELSIQAMQKERAAMLQETQGMLYAMQAELIAMEARILALDTRVIPALQKAFDAGFLVYQENKLSLTELLNSWEALNMMQLELLEEKGKLYQMIVKYEQELYR</sequence>
<dbReference type="GO" id="GO:0015562">
    <property type="term" value="F:efflux transmembrane transporter activity"/>
    <property type="evidence" value="ECO:0007669"/>
    <property type="project" value="InterPro"/>
</dbReference>
<protein>
    <submittedName>
        <fullName evidence="2">Outer membrane protein TolC</fullName>
    </submittedName>
</protein>
<dbReference type="RefSeq" id="WP_221307543.1">
    <property type="nucleotide sequence ID" value="NZ_JACHGF010000013.1"/>
</dbReference>
<dbReference type="Proteomes" id="UP000557307">
    <property type="component" value="Unassembled WGS sequence"/>
</dbReference>
<feature type="coiled-coil region" evidence="1">
    <location>
        <begin position="305"/>
        <end position="332"/>
    </location>
</feature>
<evidence type="ECO:0000313" key="3">
    <source>
        <dbReference type="Proteomes" id="UP000557307"/>
    </source>
</evidence>
<accession>A0A840U3X2</accession>
<dbReference type="AlphaFoldDB" id="A0A840U3X2"/>
<dbReference type="InterPro" id="IPR010131">
    <property type="entry name" value="MdtP/NodT-like"/>
</dbReference>
<comment type="caution">
    <text evidence="2">The sequence shown here is derived from an EMBL/GenBank/DDBJ whole genome shotgun (WGS) entry which is preliminary data.</text>
</comment>
<dbReference type="EMBL" id="JACHGF010000013">
    <property type="protein sequence ID" value="MBB5287028.1"/>
    <property type="molecule type" value="Genomic_DNA"/>
</dbReference>
<keyword evidence="3" id="KW-1185">Reference proteome</keyword>
<evidence type="ECO:0000313" key="2">
    <source>
        <dbReference type="EMBL" id="MBB5287028.1"/>
    </source>
</evidence>
<dbReference type="PANTHER" id="PTHR30203">
    <property type="entry name" value="OUTER MEMBRANE CATION EFFLUX PROTEIN"/>
    <property type="match status" value="1"/>
</dbReference>
<dbReference type="Gene3D" id="1.20.1600.10">
    <property type="entry name" value="Outer membrane efflux proteins (OEP)"/>
    <property type="match status" value="1"/>
</dbReference>
<proteinExistence type="predicted"/>
<organism evidence="2 3">
    <name type="scientific">Rhabdobacter roseus</name>
    <dbReference type="NCBI Taxonomy" id="1655419"/>
    <lineage>
        <taxon>Bacteria</taxon>
        <taxon>Pseudomonadati</taxon>
        <taxon>Bacteroidota</taxon>
        <taxon>Cytophagia</taxon>
        <taxon>Cytophagales</taxon>
        <taxon>Cytophagaceae</taxon>
        <taxon>Rhabdobacter</taxon>
    </lineage>
</organism>
<reference evidence="2 3" key="1">
    <citation type="submission" date="2020-08" db="EMBL/GenBank/DDBJ databases">
        <title>Genomic Encyclopedia of Type Strains, Phase IV (KMG-IV): sequencing the most valuable type-strain genomes for metagenomic binning, comparative biology and taxonomic classification.</title>
        <authorList>
            <person name="Goeker M."/>
        </authorList>
    </citation>
    <scope>NUCLEOTIDE SEQUENCE [LARGE SCALE GENOMIC DNA]</scope>
    <source>
        <strain evidence="2 3">DSM 105074</strain>
    </source>
</reference>
<keyword evidence="1" id="KW-0175">Coiled coil</keyword>
<dbReference type="SUPFAM" id="SSF56954">
    <property type="entry name" value="Outer membrane efflux proteins (OEP)"/>
    <property type="match status" value="1"/>
</dbReference>